<name>A0ABY4HJQ1_9FLAO</name>
<proteinExistence type="predicted"/>
<keyword evidence="4" id="KW-1185">Reference proteome</keyword>
<dbReference type="NCBIfam" id="TIGR03891">
    <property type="entry name" value="thiopep_ocin"/>
    <property type="match status" value="1"/>
</dbReference>
<evidence type="ECO:0000313" key="3">
    <source>
        <dbReference type="EMBL" id="UOX32913.1"/>
    </source>
</evidence>
<reference evidence="3" key="2">
    <citation type="submission" date="2022-04" db="EMBL/GenBank/DDBJ databases">
        <title>Complete Genome Sequence of Flavobacterium sediminilitoris YSM-43, Isolated from a Tidal Sediment.</title>
        <authorList>
            <person name="Lee P.A."/>
        </authorList>
    </citation>
    <scope>NUCLEOTIDE SEQUENCE</scope>
    <source>
        <strain evidence="3">YSM-43</strain>
    </source>
</reference>
<feature type="domain" description="Thiopeptide-type bacteriocin biosynthesis" evidence="2">
    <location>
        <begin position="749"/>
        <end position="1016"/>
    </location>
</feature>
<organism evidence="3 4">
    <name type="scientific">Flavobacterium sediminilitoris</name>
    <dbReference type="NCBI Taxonomy" id="2024526"/>
    <lineage>
        <taxon>Bacteria</taxon>
        <taxon>Pseudomonadati</taxon>
        <taxon>Bacteroidota</taxon>
        <taxon>Flavobacteriia</taxon>
        <taxon>Flavobacteriales</taxon>
        <taxon>Flavobacteriaceae</taxon>
        <taxon>Flavobacterium</taxon>
    </lineage>
</organism>
<dbReference type="RefSeq" id="WP_246915701.1">
    <property type="nucleotide sequence ID" value="NZ_CP090145.1"/>
</dbReference>
<dbReference type="Pfam" id="PF04738">
    <property type="entry name" value="Lant_dehydr_N"/>
    <property type="match status" value="1"/>
</dbReference>
<dbReference type="InterPro" id="IPR006827">
    <property type="entry name" value="Lant_deHydtase_N"/>
</dbReference>
<dbReference type="Pfam" id="PF14028">
    <property type="entry name" value="Lant_dehydr_C"/>
    <property type="match status" value="1"/>
</dbReference>
<reference evidence="3" key="1">
    <citation type="submission" date="2021-12" db="EMBL/GenBank/DDBJ databases">
        <authorList>
            <person name="Cha I.-T."/>
            <person name="Lee K.-E."/>
            <person name="Park S.-J."/>
        </authorList>
    </citation>
    <scope>NUCLEOTIDE SEQUENCE</scope>
    <source>
        <strain evidence="3">YSM-43</strain>
    </source>
</reference>
<evidence type="ECO:0000259" key="1">
    <source>
        <dbReference type="Pfam" id="PF04738"/>
    </source>
</evidence>
<dbReference type="InterPro" id="IPR023809">
    <property type="entry name" value="Thiopep_bacteriocin_synth_dom"/>
</dbReference>
<dbReference type="EMBL" id="CP090145">
    <property type="protein sequence ID" value="UOX32913.1"/>
    <property type="molecule type" value="Genomic_DNA"/>
</dbReference>
<protein>
    <submittedName>
        <fullName evidence="3">Lantibiotic dehydratase</fullName>
    </submittedName>
</protein>
<evidence type="ECO:0000313" key="4">
    <source>
        <dbReference type="Proteomes" id="UP000830454"/>
    </source>
</evidence>
<dbReference type="Proteomes" id="UP000830454">
    <property type="component" value="Chromosome"/>
</dbReference>
<accession>A0ABY4HJQ1</accession>
<evidence type="ECO:0000259" key="2">
    <source>
        <dbReference type="Pfam" id="PF14028"/>
    </source>
</evidence>
<gene>
    <name evidence="3" type="ORF">LXD69_12805</name>
</gene>
<sequence>MKYLSKFIFRTPLYPFLKSKANELFSEAIYITSPSLKREYEKYLDGKIDSPKEIKKLKIAYYKYLSRASSRCTPFGLFAGLGTGNFGTANKVTLNSIPEQKMVRRTRPDMNVICMLAKELEKKDFIQPYIKYFPNNSIYQIDSFYRYVEYYYAGGRRVHRISKVDYSEYLEGILIHAMYGKTELELITSLTTLGIEEEEATSFLKELIESQLLVSDFEPTVTGKEFYEVIIDTLHGIQTNHSSKELEETIFLIKEIKESLNKIDQNTINSVEAYEDLHNKIRKILKDIPETNLFQTDLYFKTQQSELDINIQESISDVVTFLNKITPNYTNTNLENFKRNFSERYEESEVSLLEVLDTENGVGYPNKDTSGINDLLDDLALGNSYQDFEIKWTSYQKAIFQILIKAYKEDAKIITISENDFKDIDYTNNNLPHSMAIKFNLLNAETGKIQLENIGGATATLLLGRFGHGNEDVLDIINEITKHEKLHSGDSILAEIVHLPESRIGNILSRPDTRDYEMAYLAKSNKSEEFQIKISDLFISIKSGNIVLRSKKLNKQIIPRLGNAHNFSFNSLPVYQFLCDLQLQYYTKPSLYFNWGSLASQFTFLPRVEYKNIVLKSATWQLNQSDFNNLIKDTNDSKIIEKFIEFKKKHNLPDFFLLVDGDNELLINSSDEIAILAFVDTIKKRTSIVLEEFLFDIKSSLITDNKGDSYTNECVAILLNEETKFPTFNFDDENTIKPITRYYLPGSEWMYFKIYCGIKTADYILTEIILPLTEKLIADRKIKKWFFLRYFDSDNHLRFRFQLSNEKESDAILTLLNETLGSLYLNGLISKMQTDTYNREIERYGADRIELTEELFYTDSVFCANFINYLDSEMGSKIKWQMAIRGTDQYLEDFGLNMEQKAAFTEKIADNFFNENNGNAFLRKQLNDKYRKFRSSIEHLMQFEHDNQREIAPLLALLFERSEANSNIIEKLNIHFEDEKFNTLVFSYIHMMHNRIFNAKQRQNEFIIYELLSRHYKSLIARKKYEKVTMKV</sequence>
<feature type="domain" description="Lantibiotic dehydratase N-terminal" evidence="1">
    <location>
        <begin position="22"/>
        <end position="672"/>
    </location>
</feature>